<reference evidence="2" key="1">
    <citation type="journal article" date="2019" name="Int. J. Syst. Evol. Microbiol.">
        <title>The Global Catalogue of Microorganisms (GCM) 10K type strain sequencing project: providing services to taxonomists for standard genome sequencing and annotation.</title>
        <authorList>
            <consortium name="The Broad Institute Genomics Platform"/>
            <consortium name="The Broad Institute Genome Sequencing Center for Infectious Disease"/>
            <person name="Wu L."/>
            <person name="Ma J."/>
        </authorList>
    </citation>
    <scope>NUCLEOTIDE SEQUENCE [LARGE SCALE GENOMIC DNA]</scope>
    <source>
        <strain evidence="2">KCTC 42447</strain>
    </source>
</reference>
<comment type="caution">
    <text evidence="1">The sequence shown here is derived from an EMBL/GenBank/DDBJ whole genome shotgun (WGS) entry which is preliminary data.</text>
</comment>
<accession>A0ABV7T2H7</accession>
<dbReference type="EMBL" id="JBHRXZ010000016">
    <property type="protein sequence ID" value="MFC3607424.1"/>
    <property type="molecule type" value="Genomic_DNA"/>
</dbReference>
<evidence type="ECO:0000313" key="2">
    <source>
        <dbReference type="Proteomes" id="UP001595630"/>
    </source>
</evidence>
<sequence length="250" mass="27953">MPKVVSLMQPYLFPYLGYFQLIAASDAFVLGDDLQYAKGSWINRNRLLVDGRPSLFTLSLRKGRFGETIGERWLSDDYPRQAATLMKTLEQAYARAPWRDSVLELIGAILASPERNLACFNEQALRAICAHLGIATPFHRSSEFGLPQGIDKTERLIRVTQALAGDCYLNTIGGLALYRPSDFEACGLKLRFLGMDPLEYPQRQVPFVPSLSIIDVLMSNSPAAVRELLQRFTLIEGSLRHSDQCAPPCL</sequence>
<gene>
    <name evidence="1" type="ORF">ACFOMF_06505</name>
</gene>
<proteinExistence type="predicted"/>
<dbReference type="RefSeq" id="WP_386362535.1">
    <property type="nucleotide sequence ID" value="NZ_JBHRXZ010000016.1"/>
</dbReference>
<name>A0ABV7T2H7_9GAMM</name>
<dbReference type="InterPro" id="IPR014985">
    <property type="entry name" value="WbqC"/>
</dbReference>
<evidence type="ECO:0000313" key="1">
    <source>
        <dbReference type="EMBL" id="MFC3607424.1"/>
    </source>
</evidence>
<organism evidence="1 2">
    <name type="scientific">Stutzerimonas tarimensis</name>
    <dbReference type="NCBI Taxonomy" id="1507735"/>
    <lineage>
        <taxon>Bacteria</taxon>
        <taxon>Pseudomonadati</taxon>
        <taxon>Pseudomonadota</taxon>
        <taxon>Gammaproteobacteria</taxon>
        <taxon>Pseudomonadales</taxon>
        <taxon>Pseudomonadaceae</taxon>
        <taxon>Stutzerimonas</taxon>
    </lineage>
</organism>
<protein>
    <submittedName>
        <fullName evidence="1">WbqC family protein</fullName>
    </submittedName>
</protein>
<dbReference type="Pfam" id="PF08889">
    <property type="entry name" value="WbqC"/>
    <property type="match status" value="1"/>
</dbReference>
<dbReference type="Proteomes" id="UP001595630">
    <property type="component" value="Unassembled WGS sequence"/>
</dbReference>
<keyword evidence="2" id="KW-1185">Reference proteome</keyword>